<protein>
    <recommendedName>
        <fullName evidence="4">Peptidase C1A papain C-terminal domain-containing protein</fullName>
    </recommendedName>
</protein>
<dbReference type="InterPro" id="IPR013128">
    <property type="entry name" value="Peptidase_C1A"/>
</dbReference>
<organism evidence="5 6">
    <name type="scientific">Lagenidium giganteum</name>
    <dbReference type="NCBI Taxonomy" id="4803"/>
    <lineage>
        <taxon>Eukaryota</taxon>
        <taxon>Sar</taxon>
        <taxon>Stramenopiles</taxon>
        <taxon>Oomycota</taxon>
        <taxon>Peronosporomycetes</taxon>
        <taxon>Pythiales</taxon>
        <taxon>Pythiaceae</taxon>
    </lineage>
</organism>
<dbReference type="InterPro" id="IPR039417">
    <property type="entry name" value="Peptidase_C1A_papain-like"/>
</dbReference>
<dbReference type="InterPro" id="IPR000169">
    <property type="entry name" value="Pept_cys_AS"/>
</dbReference>
<sequence length="654" mass="68358">MPRIVRNGGGKVESLLSCDTGNMGCDGGVPSQAMEFVKQQGGVLSRVVSVLVYVGAKDQGNSSCKKVEIKISRVVIPFVVLSSCETDKLDHAVLAYGYTKDAWLIKNSRGTSWDDQGMIQLKRGGGGQGMLGALANCAYPELSTPLPTMKIYLVVSTSALILASIANAKPLHAGLDYHRYLQVKNETEAKVAKYFESDSGAAAMKMGLWQREDRAADPTEDEKQRFFMAEQLVSEMAKKHPDAEFTTDSPFTLLTSEEFKKYVGLSSGGFAGSSDGKLMLGYHEFEVERPSKRQLRQYSDDGNAKVHANERFDQPGSWRQPRNGGGGGGGGGMDPRPFGPDPFGPMPGPRPGPGPRPRPGPGPGPMPGPVSPTDAPGPRPRPGPGPQPKPDGPVAPTDAPGPGPRPKPGPGPRPKPDGPVAPTGSPSPGPGPAPSPGPGPAPDGSGVDWKAKGCVTAVRNQGQCGSCWAFATVASIEGAMCAKNGGGKCESLSDQAVTSCDTQNGGCQGGIPSQALEFVKKQGGVCSLESYPYTGASKGQCKTSCKKVDVKISKVVKVQGEEGLAAAIQKMPVAVAVAAGNNAWKQYKGGVLSSCDTNQLDHAVLAYGYTKDAWLIKNSWGTQWGEQGMIKLKRGGGGKGTCGVVSECAYPELS</sequence>
<evidence type="ECO:0000259" key="4">
    <source>
        <dbReference type="SMART" id="SM00645"/>
    </source>
</evidence>
<evidence type="ECO:0000256" key="3">
    <source>
        <dbReference type="SAM" id="MobiDB-lite"/>
    </source>
</evidence>
<dbReference type="InterPro" id="IPR038765">
    <property type="entry name" value="Papain-like_cys_pep_sf"/>
</dbReference>
<evidence type="ECO:0000313" key="6">
    <source>
        <dbReference type="Proteomes" id="UP001146120"/>
    </source>
</evidence>
<evidence type="ECO:0000313" key="5">
    <source>
        <dbReference type="EMBL" id="DAZ99555.1"/>
    </source>
</evidence>
<dbReference type="CDD" id="cd02248">
    <property type="entry name" value="Peptidase_C1A"/>
    <property type="match status" value="1"/>
</dbReference>
<reference evidence="5" key="2">
    <citation type="journal article" date="2023" name="Microbiol Resour">
        <title>Decontamination and Annotation of the Draft Genome Sequence of the Oomycete Lagenidium giganteum ARSEF 373.</title>
        <authorList>
            <person name="Morgan W.R."/>
            <person name="Tartar A."/>
        </authorList>
    </citation>
    <scope>NUCLEOTIDE SEQUENCE</scope>
    <source>
        <strain evidence="5">ARSEF 373</strain>
    </source>
</reference>
<gene>
    <name evidence="5" type="ORF">N0F65_005427</name>
</gene>
<keyword evidence="2" id="KW-0865">Zymogen</keyword>
<dbReference type="AlphaFoldDB" id="A0AAV2YZG9"/>
<dbReference type="GO" id="GO:0008234">
    <property type="term" value="F:cysteine-type peptidase activity"/>
    <property type="evidence" value="ECO:0007669"/>
    <property type="project" value="InterPro"/>
</dbReference>
<dbReference type="PANTHER" id="PTHR12411">
    <property type="entry name" value="CYSTEINE PROTEASE FAMILY C1-RELATED"/>
    <property type="match status" value="1"/>
</dbReference>
<dbReference type="Pfam" id="PF00112">
    <property type="entry name" value="Peptidase_C1"/>
    <property type="match status" value="3"/>
</dbReference>
<comment type="similarity">
    <text evidence="1">Belongs to the peptidase C1 family.</text>
</comment>
<dbReference type="PROSITE" id="PS00139">
    <property type="entry name" value="THIOL_PROTEASE_CYS"/>
    <property type="match status" value="1"/>
</dbReference>
<accession>A0AAV2YZG9</accession>
<dbReference type="SMART" id="SM00645">
    <property type="entry name" value="Pept_C1"/>
    <property type="match status" value="1"/>
</dbReference>
<keyword evidence="6" id="KW-1185">Reference proteome</keyword>
<comment type="caution">
    <text evidence="5">The sequence shown here is derived from an EMBL/GenBank/DDBJ whole genome shotgun (WGS) entry which is preliminary data.</text>
</comment>
<name>A0AAV2YZG9_9STRA</name>
<evidence type="ECO:0000256" key="1">
    <source>
        <dbReference type="ARBA" id="ARBA00008455"/>
    </source>
</evidence>
<dbReference type="Gene3D" id="3.90.70.10">
    <property type="entry name" value="Cysteine proteinases"/>
    <property type="match status" value="2"/>
</dbReference>
<proteinExistence type="inferred from homology"/>
<feature type="region of interest" description="Disordered" evidence="3">
    <location>
        <begin position="308"/>
        <end position="447"/>
    </location>
</feature>
<reference evidence="5" key="1">
    <citation type="submission" date="2022-11" db="EMBL/GenBank/DDBJ databases">
        <authorList>
            <person name="Morgan W.R."/>
            <person name="Tartar A."/>
        </authorList>
    </citation>
    <scope>NUCLEOTIDE SEQUENCE</scope>
    <source>
        <strain evidence="5">ARSEF 373</strain>
    </source>
</reference>
<dbReference type="InterPro" id="IPR000668">
    <property type="entry name" value="Peptidase_C1A_C"/>
</dbReference>
<dbReference type="GO" id="GO:0006508">
    <property type="term" value="P:proteolysis"/>
    <property type="evidence" value="ECO:0007669"/>
    <property type="project" value="InterPro"/>
</dbReference>
<feature type="compositionally biased region" description="Gly residues" evidence="3">
    <location>
        <begin position="323"/>
        <end position="333"/>
    </location>
</feature>
<feature type="domain" description="Peptidase C1A papain C-terminal" evidence="4">
    <location>
        <begin position="443"/>
        <end position="652"/>
    </location>
</feature>
<dbReference type="Proteomes" id="UP001146120">
    <property type="component" value="Unassembled WGS sequence"/>
</dbReference>
<dbReference type="EMBL" id="DAKRPA010000081">
    <property type="protein sequence ID" value="DAZ99555.1"/>
    <property type="molecule type" value="Genomic_DNA"/>
</dbReference>
<dbReference type="SUPFAM" id="SSF54001">
    <property type="entry name" value="Cysteine proteinases"/>
    <property type="match status" value="2"/>
</dbReference>
<feature type="compositionally biased region" description="Pro residues" evidence="3">
    <location>
        <begin position="337"/>
        <end position="441"/>
    </location>
</feature>
<evidence type="ECO:0000256" key="2">
    <source>
        <dbReference type="ARBA" id="ARBA00023145"/>
    </source>
</evidence>
<dbReference type="PRINTS" id="PR01217">
    <property type="entry name" value="PRICHEXTENSN"/>
</dbReference>